<evidence type="ECO:0000256" key="6">
    <source>
        <dbReference type="SAM" id="Phobius"/>
    </source>
</evidence>
<dbReference type="OrthoDB" id="10021397at2759"/>
<dbReference type="VEuPathDB" id="FungiDB:A9K55_002270"/>
<feature type="transmembrane region" description="Helical" evidence="6">
    <location>
        <begin position="186"/>
        <end position="206"/>
    </location>
</feature>
<evidence type="ECO:0000256" key="4">
    <source>
        <dbReference type="ARBA" id="ARBA00022989"/>
    </source>
</evidence>
<reference evidence="8 9" key="1">
    <citation type="journal article" date="2017" name="BMC Genomics">
        <title>Chromosome level assembly and secondary metabolite potential of the parasitic fungus Cordyceps militaris.</title>
        <authorList>
            <person name="Kramer G.J."/>
            <person name="Nodwell J.R."/>
        </authorList>
    </citation>
    <scope>NUCLEOTIDE SEQUENCE [LARGE SCALE GENOMIC DNA]</scope>
    <source>
        <strain evidence="8 9">ATCC 34164</strain>
    </source>
</reference>
<feature type="transmembrane region" description="Helical" evidence="6">
    <location>
        <begin position="97"/>
        <end position="116"/>
    </location>
</feature>
<dbReference type="GO" id="GO:0022857">
    <property type="term" value="F:transmembrane transporter activity"/>
    <property type="evidence" value="ECO:0007669"/>
    <property type="project" value="InterPro"/>
</dbReference>
<dbReference type="Proteomes" id="UP000323067">
    <property type="component" value="Chromosome iv"/>
</dbReference>
<dbReference type="SUPFAM" id="SSF103473">
    <property type="entry name" value="MFS general substrate transporter"/>
    <property type="match status" value="1"/>
</dbReference>
<feature type="transmembrane region" description="Helical" evidence="6">
    <location>
        <begin position="122"/>
        <end position="142"/>
    </location>
</feature>
<evidence type="ECO:0000256" key="2">
    <source>
        <dbReference type="ARBA" id="ARBA00022448"/>
    </source>
</evidence>
<keyword evidence="4 6" id="KW-1133">Transmembrane helix</keyword>
<dbReference type="PROSITE" id="PS50850">
    <property type="entry name" value="MFS"/>
    <property type="match status" value="1"/>
</dbReference>
<feature type="transmembrane region" description="Helical" evidence="6">
    <location>
        <begin position="21"/>
        <end position="48"/>
    </location>
</feature>
<dbReference type="CDD" id="cd17502">
    <property type="entry name" value="MFS_Azr1_MDR_like"/>
    <property type="match status" value="1"/>
</dbReference>
<dbReference type="GO" id="GO:0005886">
    <property type="term" value="C:plasma membrane"/>
    <property type="evidence" value="ECO:0007669"/>
    <property type="project" value="TreeGrafter"/>
</dbReference>
<dbReference type="PANTHER" id="PTHR23501">
    <property type="entry name" value="MAJOR FACILITATOR SUPERFAMILY"/>
    <property type="match status" value="1"/>
</dbReference>
<evidence type="ECO:0000256" key="3">
    <source>
        <dbReference type="ARBA" id="ARBA00022692"/>
    </source>
</evidence>
<dbReference type="EMBL" id="CP023322">
    <property type="protein sequence ID" value="ATY58907.1"/>
    <property type="molecule type" value="Genomic_DNA"/>
</dbReference>
<dbReference type="Gene3D" id="1.20.1720.10">
    <property type="entry name" value="Multidrug resistance protein D"/>
    <property type="match status" value="1"/>
</dbReference>
<feature type="transmembrane region" description="Helical" evidence="6">
    <location>
        <begin position="227"/>
        <end position="248"/>
    </location>
</feature>
<dbReference type="InterPro" id="IPR020846">
    <property type="entry name" value="MFS_dom"/>
</dbReference>
<evidence type="ECO:0000259" key="7">
    <source>
        <dbReference type="PROSITE" id="PS50850"/>
    </source>
</evidence>
<evidence type="ECO:0000313" key="9">
    <source>
        <dbReference type="Proteomes" id="UP000323067"/>
    </source>
</evidence>
<keyword evidence="3 6" id="KW-0812">Transmembrane</keyword>
<dbReference type="InterPro" id="IPR036259">
    <property type="entry name" value="MFS_trans_sf"/>
</dbReference>
<proteinExistence type="predicted"/>
<evidence type="ECO:0000256" key="1">
    <source>
        <dbReference type="ARBA" id="ARBA00004141"/>
    </source>
</evidence>
<dbReference type="PANTHER" id="PTHR23501:SF199">
    <property type="entry name" value="MFS EFFLUX TRANSPORTER INPD-RELATED"/>
    <property type="match status" value="1"/>
</dbReference>
<dbReference type="VEuPathDB" id="FungiDB:CCM_09517"/>
<dbReference type="FunFam" id="1.20.1250.20:FF:000196">
    <property type="entry name" value="MFS toxin efflux pump (AflT)"/>
    <property type="match status" value="1"/>
</dbReference>
<protein>
    <submittedName>
        <fullName evidence="8">Major facilitator superfamily general substrate transporter</fullName>
    </submittedName>
</protein>
<sequence>MEQAPPIVNRADKEYPKGLNLFLLTIAICLTIFLISLDFSIIATAIPAITSEFHSLNDVGCQVMSGQVNMQLAYLLTTASSQLLIGKFYTIFNIKHVFLMALLVFGIGSAICGAAPNSIALILGRAIAGCGNAGLLSGALLIMAHSVPLARRPLFTSAITGGVYGVAAIAGPPLGGVFTDKISWRWCFYINLPIGAVVLVVVAVFFPTPEVPQRPKPTSFWARIKRFDPIGTVVFMPAIVCILLALQWGGTTYAWKDGRIIALFVLFGLLILAFLAVQCWAQDDATVPPRVFKLRTIWSCALYQFCLGASFFIFIYYLPIWFQAVQGVSAIESGKRTLPMLIGNMVGTTLAGVAVTIIGYYAPFMIAATVLTSIGGGLLTLLNPSSSSAVWIGFQVLVGFGIGVGWQQPIVAVQAAVDMEDVPITTAILSFTQTIGGSLFVSVAQTAFSNKLVHDIHATLPDLDPGTILDNGAADLASHVPSKYLTQVLQAYSNGLVQTFIVATVMAALSIVGACFVEWRSIKSSKQGGEEVGIKANTIDPLK</sequence>
<feature type="transmembrane region" description="Helical" evidence="6">
    <location>
        <begin position="388"/>
        <end position="406"/>
    </location>
</feature>
<feature type="transmembrane region" description="Helical" evidence="6">
    <location>
        <begin position="495"/>
        <end position="517"/>
    </location>
</feature>
<name>A0A2H4S719_CORMI</name>
<organism evidence="8 9">
    <name type="scientific">Cordyceps militaris</name>
    <name type="common">Caterpillar fungus</name>
    <name type="synonym">Clavaria militaris</name>
    <dbReference type="NCBI Taxonomy" id="73501"/>
    <lineage>
        <taxon>Eukaryota</taxon>
        <taxon>Fungi</taxon>
        <taxon>Dikarya</taxon>
        <taxon>Ascomycota</taxon>
        <taxon>Pezizomycotina</taxon>
        <taxon>Sordariomycetes</taxon>
        <taxon>Hypocreomycetidae</taxon>
        <taxon>Hypocreales</taxon>
        <taxon>Cordycipitaceae</taxon>
        <taxon>Cordyceps</taxon>
    </lineage>
</organism>
<comment type="subcellular location">
    <subcellularLocation>
        <location evidence="1">Membrane</location>
        <topology evidence="1">Multi-pass membrane protein</topology>
    </subcellularLocation>
</comment>
<feature type="transmembrane region" description="Helical" evidence="6">
    <location>
        <begin position="301"/>
        <end position="318"/>
    </location>
</feature>
<dbReference type="InterPro" id="IPR011701">
    <property type="entry name" value="MFS"/>
</dbReference>
<keyword evidence="2" id="KW-0813">Transport</keyword>
<evidence type="ECO:0000256" key="5">
    <source>
        <dbReference type="ARBA" id="ARBA00023136"/>
    </source>
</evidence>
<feature type="transmembrane region" description="Helical" evidence="6">
    <location>
        <begin position="427"/>
        <end position="448"/>
    </location>
</feature>
<dbReference type="Gene3D" id="1.20.1250.20">
    <property type="entry name" value="MFS general substrate transporter like domains"/>
    <property type="match status" value="1"/>
</dbReference>
<dbReference type="Pfam" id="PF07690">
    <property type="entry name" value="MFS_1"/>
    <property type="match status" value="1"/>
</dbReference>
<dbReference type="AlphaFoldDB" id="A0A2H4S719"/>
<evidence type="ECO:0000313" key="8">
    <source>
        <dbReference type="EMBL" id="ATY58907.1"/>
    </source>
</evidence>
<feature type="transmembrane region" description="Helical" evidence="6">
    <location>
        <begin position="154"/>
        <end position="174"/>
    </location>
</feature>
<accession>A0A2H4S719</accession>
<feature type="transmembrane region" description="Helical" evidence="6">
    <location>
        <begin position="260"/>
        <end position="281"/>
    </location>
</feature>
<gene>
    <name evidence="8" type="ORF">A9K55_002270</name>
</gene>
<feature type="domain" description="Major facilitator superfamily (MFS) profile" evidence="7">
    <location>
        <begin position="24"/>
        <end position="522"/>
    </location>
</feature>
<keyword evidence="5 6" id="KW-0472">Membrane</keyword>